<reference evidence="6 7" key="1">
    <citation type="submission" date="2019-05" db="EMBL/GenBank/DDBJ databases">
        <title>Nakamurella sp. N5BH11, whole genome shotgun sequence.</title>
        <authorList>
            <person name="Tuo L."/>
        </authorList>
    </citation>
    <scope>NUCLEOTIDE SEQUENCE [LARGE SCALE GENOMIC DNA]</scope>
    <source>
        <strain evidence="6 7">N5BH11</strain>
    </source>
</reference>
<dbReference type="GO" id="GO:0005975">
    <property type="term" value="P:carbohydrate metabolic process"/>
    <property type="evidence" value="ECO:0007669"/>
    <property type="project" value="InterPro"/>
</dbReference>
<feature type="compositionally biased region" description="Low complexity" evidence="3">
    <location>
        <begin position="212"/>
        <end position="226"/>
    </location>
</feature>
<organism evidence="6 7">
    <name type="scientific">Nakamurella flava</name>
    <dbReference type="NCBI Taxonomy" id="2576308"/>
    <lineage>
        <taxon>Bacteria</taxon>
        <taxon>Bacillati</taxon>
        <taxon>Actinomycetota</taxon>
        <taxon>Actinomycetes</taxon>
        <taxon>Nakamurellales</taxon>
        <taxon>Nakamurellaceae</taxon>
        <taxon>Nakamurella</taxon>
    </lineage>
</organism>
<proteinExistence type="predicted"/>
<dbReference type="InterPro" id="IPR036573">
    <property type="entry name" value="CBM_sf_5/12"/>
</dbReference>
<comment type="caution">
    <text evidence="6">The sequence shown here is derived from an EMBL/GenBank/DDBJ whole genome shotgun (WGS) entry which is preliminary data.</text>
</comment>
<keyword evidence="2" id="KW-0378">Hydrolase</keyword>
<feature type="region of interest" description="Disordered" evidence="3">
    <location>
        <begin position="207"/>
        <end position="306"/>
    </location>
</feature>
<dbReference type="Proteomes" id="UP000306985">
    <property type="component" value="Unassembled WGS sequence"/>
</dbReference>
<dbReference type="Pfam" id="PF02839">
    <property type="entry name" value="CBM_5_12"/>
    <property type="match status" value="1"/>
</dbReference>
<feature type="region of interest" description="Disordered" evidence="3">
    <location>
        <begin position="60"/>
        <end position="82"/>
    </location>
</feature>
<dbReference type="SUPFAM" id="SSF81296">
    <property type="entry name" value="E set domains"/>
    <property type="match status" value="1"/>
</dbReference>
<name>A0A4U6QB47_9ACTN</name>
<dbReference type="InterPro" id="IPR014756">
    <property type="entry name" value="Ig_E-set"/>
</dbReference>
<keyword evidence="7" id="KW-1185">Reference proteome</keyword>
<evidence type="ECO:0000259" key="5">
    <source>
        <dbReference type="Pfam" id="PF03067"/>
    </source>
</evidence>
<dbReference type="InterPro" id="IPR004302">
    <property type="entry name" value="Cellulose/chitin-bd_N"/>
</dbReference>
<dbReference type="AlphaFoldDB" id="A0A4U6QB47"/>
<evidence type="ECO:0000313" key="6">
    <source>
        <dbReference type="EMBL" id="TKV57180.1"/>
    </source>
</evidence>
<evidence type="ECO:0000256" key="1">
    <source>
        <dbReference type="ARBA" id="ARBA00022729"/>
    </source>
</evidence>
<dbReference type="Gene3D" id="2.10.10.20">
    <property type="entry name" value="Carbohydrate-binding module superfamily 5/12"/>
    <property type="match status" value="1"/>
</dbReference>
<dbReference type="OrthoDB" id="2702399at2"/>
<evidence type="ECO:0000256" key="3">
    <source>
        <dbReference type="SAM" id="MobiDB-lite"/>
    </source>
</evidence>
<dbReference type="InterPro" id="IPR051024">
    <property type="entry name" value="GlcNAc_Chitin_IntDeg"/>
</dbReference>
<dbReference type="InterPro" id="IPR003610">
    <property type="entry name" value="CBM5/12"/>
</dbReference>
<gene>
    <name evidence="6" type="ORF">FDO65_20150</name>
</gene>
<feature type="compositionally biased region" description="Low complexity" evidence="3">
    <location>
        <begin position="235"/>
        <end position="303"/>
    </location>
</feature>
<dbReference type="GO" id="GO:0030246">
    <property type="term" value="F:carbohydrate binding"/>
    <property type="evidence" value="ECO:0007669"/>
    <property type="project" value="InterPro"/>
</dbReference>
<dbReference type="Gene3D" id="2.70.50.50">
    <property type="entry name" value="chitin-binding protein cbp21"/>
    <property type="match status" value="1"/>
</dbReference>
<dbReference type="PANTHER" id="PTHR34823:SF1">
    <property type="entry name" value="CHITIN-BINDING TYPE-4 DOMAIN-CONTAINING PROTEIN"/>
    <property type="match status" value="1"/>
</dbReference>
<dbReference type="SUPFAM" id="SSF51055">
    <property type="entry name" value="Carbohydrate binding domain"/>
    <property type="match status" value="1"/>
</dbReference>
<dbReference type="EMBL" id="SZZH01000006">
    <property type="protein sequence ID" value="TKV57180.1"/>
    <property type="molecule type" value="Genomic_DNA"/>
</dbReference>
<accession>A0A4U6QB47</accession>
<dbReference type="GO" id="GO:0004553">
    <property type="term" value="F:hydrolase activity, hydrolyzing O-glycosyl compounds"/>
    <property type="evidence" value="ECO:0007669"/>
    <property type="project" value="InterPro"/>
</dbReference>
<dbReference type="CDD" id="cd21177">
    <property type="entry name" value="LPMO_AA10"/>
    <property type="match status" value="1"/>
</dbReference>
<sequence>MPPPGPLRGFRPRARAAVGTLAVTVLVGAGLTIAGATPAAAHGYVAGTVVSRAAASQNADRGAVANEPQSLEAPKGFPAAGPADGRLASAGGLFGGVLDQQTATRWWKNPVAAGPLTVTWQYTAAHRTSQWRYYLTKPGWNPNAPLTRSELELIATVPHDGSAASMNPSHTITIPADRSGYQILYAVWDVADTANAFYNTIDLDVGAAGSNPTPATTTTPTTAAPTSEHHHSHPETTSSAPSTSSPATAPATTAPATSAPVTSTPPATSTPSTTAPATTAPATTTTPTTAAPTPTTGAPAAPAWNPFGSYRIGDRVSFEGRVYVCRQSHRGWGDPSWITALALWLPSAP</sequence>
<protein>
    <submittedName>
        <fullName evidence="6">Chitin-binding protein</fullName>
    </submittedName>
</protein>
<feature type="domain" description="Chitin-binding type-3" evidence="4">
    <location>
        <begin position="303"/>
        <end position="337"/>
    </location>
</feature>
<evidence type="ECO:0000259" key="4">
    <source>
        <dbReference type="Pfam" id="PF02839"/>
    </source>
</evidence>
<evidence type="ECO:0000256" key="2">
    <source>
        <dbReference type="ARBA" id="ARBA00022801"/>
    </source>
</evidence>
<evidence type="ECO:0000313" key="7">
    <source>
        <dbReference type="Proteomes" id="UP000306985"/>
    </source>
</evidence>
<feature type="domain" description="Chitin-binding type-4" evidence="5">
    <location>
        <begin position="59"/>
        <end position="203"/>
    </location>
</feature>
<dbReference type="PANTHER" id="PTHR34823">
    <property type="entry name" value="GLCNAC-BINDING PROTEIN A"/>
    <property type="match status" value="1"/>
</dbReference>
<dbReference type="Pfam" id="PF03067">
    <property type="entry name" value="LPMO_10"/>
    <property type="match status" value="1"/>
</dbReference>
<keyword evidence="1" id="KW-0732">Signal</keyword>
<dbReference type="GO" id="GO:0005576">
    <property type="term" value="C:extracellular region"/>
    <property type="evidence" value="ECO:0007669"/>
    <property type="project" value="InterPro"/>
</dbReference>